<dbReference type="SUPFAM" id="SSF103473">
    <property type="entry name" value="MFS general substrate transporter"/>
    <property type="match status" value="1"/>
</dbReference>
<name>A0A0J8JIJ2_9ALTE</name>
<feature type="transmembrane region" description="Helical" evidence="2">
    <location>
        <begin position="301"/>
        <end position="319"/>
    </location>
</feature>
<dbReference type="CDD" id="cd17332">
    <property type="entry name" value="MFS_MelB_like"/>
    <property type="match status" value="1"/>
</dbReference>
<dbReference type="STRING" id="1513271.XM47_15300"/>
<evidence type="ECO:0000313" key="3">
    <source>
        <dbReference type="EMBL" id="KMT64276.1"/>
    </source>
</evidence>
<dbReference type="InterPro" id="IPR039672">
    <property type="entry name" value="MFS_2"/>
</dbReference>
<dbReference type="InterPro" id="IPR001927">
    <property type="entry name" value="Na/Gal_symport"/>
</dbReference>
<feature type="transmembrane region" description="Helical" evidence="2">
    <location>
        <begin position="412"/>
        <end position="431"/>
    </location>
</feature>
<proteinExistence type="inferred from homology"/>
<comment type="caution">
    <text evidence="3">The sequence shown here is derived from an EMBL/GenBank/DDBJ whole genome shotgun (WGS) entry which is preliminary data.</text>
</comment>
<dbReference type="AlphaFoldDB" id="A0A0J8JIJ2"/>
<accession>A0A0J8JIJ2</accession>
<feature type="transmembrane region" description="Helical" evidence="2">
    <location>
        <begin position="325"/>
        <end position="347"/>
    </location>
</feature>
<dbReference type="EMBL" id="LAZL01000028">
    <property type="protein sequence ID" value="KMT64276.1"/>
    <property type="molecule type" value="Genomic_DNA"/>
</dbReference>
<dbReference type="InterPro" id="IPR036259">
    <property type="entry name" value="MFS_trans_sf"/>
</dbReference>
<dbReference type="PANTHER" id="PTHR11328:SF24">
    <property type="entry name" value="MAJOR FACILITATOR SUPERFAMILY (MFS) PROFILE DOMAIN-CONTAINING PROTEIN"/>
    <property type="match status" value="1"/>
</dbReference>
<evidence type="ECO:0000256" key="2">
    <source>
        <dbReference type="SAM" id="Phobius"/>
    </source>
</evidence>
<feature type="transmembrane region" description="Helical" evidence="2">
    <location>
        <begin position="156"/>
        <end position="179"/>
    </location>
</feature>
<evidence type="ECO:0000313" key="4">
    <source>
        <dbReference type="Proteomes" id="UP000037600"/>
    </source>
</evidence>
<feature type="transmembrane region" description="Helical" evidence="2">
    <location>
        <begin position="52"/>
        <end position="73"/>
    </location>
</feature>
<comment type="similarity">
    <text evidence="1">Belongs to the sodium:galactoside symporter (TC 2.A.2) family.</text>
</comment>
<feature type="transmembrane region" description="Helical" evidence="2">
    <location>
        <begin position="185"/>
        <end position="206"/>
    </location>
</feature>
<dbReference type="GO" id="GO:0005886">
    <property type="term" value="C:plasma membrane"/>
    <property type="evidence" value="ECO:0007669"/>
    <property type="project" value="TreeGrafter"/>
</dbReference>
<keyword evidence="2" id="KW-0472">Membrane</keyword>
<keyword evidence="2" id="KW-0812">Transmembrane</keyword>
<feature type="transmembrane region" description="Helical" evidence="2">
    <location>
        <begin position="272"/>
        <end position="292"/>
    </location>
</feature>
<dbReference type="PANTHER" id="PTHR11328">
    <property type="entry name" value="MAJOR FACILITATOR SUPERFAMILY DOMAIN-CONTAINING PROTEIN"/>
    <property type="match status" value="1"/>
</dbReference>
<dbReference type="GO" id="GO:0008643">
    <property type="term" value="P:carbohydrate transport"/>
    <property type="evidence" value="ECO:0007669"/>
    <property type="project" value="InterPro"/>
</dbReference>
<feature type="transmembrane region" description="Helical" evidence="2">
    <location>
        <begin position="85"/>
        <end position="102"/>
    </location>
</feature>
<protein>
    <submittedName>
        <fullName evidence="3">Sodium:galactoside symporter</fullName>
    </submittedName>
</protein>
<dbReference type="GO" id="GO:0006814">
    <property type="term" value="P:sodium ion transport"/>
    <property type="evidence" value="ECO:0007669"/>
    <property type="project" value="InterPro"/>
</dbReference>
<feature type="transmembrane region" description="Helical" evidence="2">
    <location>
        <begin position="368"/>
        <end position="392"/>
    </location>
</feature>
<feature type="transmembrane region" description="Helical" evidence="2">
    <location>
        <begin position="234"/>
        <end position="260"/>
    </location>
</feature>
<dbReference type="Pfam" id="PF13347">
    <property type="entry name" value="MFS_2"/>
    <property type="match status" value="1"/>
</dbReference>
<reference evidence="3 4" key="1">
    <citation type="submission" date="2015-04" db="EMBL/GenBank/DDBJ databases">
        <title>Draft Genome Sequence of the Novel Agar-Digesting Marine Bacterium Q1.</title>
        <authorList>
            <person name="Li Y."/>
            <person name="Li D."/>
            <person name="Chen G."/>
            <person name="Du Z."/>
        </authorList>
    </citation>
    <scope>NUCLEOTIDE SEQUENCE [LARGE SCALE GENOMIC DNA]</scope>
    <source>
        <strain evidence="3 4">Q1</strain>
    </source>
</reference>
<organism evidence="3 4">
    <name type="scientific">Catenovulum maritimum</name>
    <dbReference type="NCBI Taxonomy" id="1513271"/>
    <lineage>
        <taxon>Bacteria</taxon>
        <taxon>Pseudomonadati</taxon>
        <taxon>Pseudomonadota</taxon>
        <taxon>Gammaproteobacteria</taxon>
        <taxon>Alteromonadales</taxon>
        <taxon>Alteromonadaceae</taxon>
        <taxon>Catenovulum</taxon>
    </lineage>
</organism>
<feature type="transmembrane region" description="Helical" evidence="2">
    <location>
        <begin position="114"/>
        <end position="135"/>
    </location>
</feature>
<keyword evidence="4" id="KW-1185">Reference proteome</keyword>
<dbReference type="PATRIC" id="fig|1513271.3.peg.3152"/>
<dbReference type="NCBIfam" id="TIGR00792">
    <property type="entry name" value="gph"/>
    <property type="match status" value="1"/>
</dbReference>
<keyword evidence="2" id="KW-1133">Transmembrane helix</keyword>
<gene>
    <name evidence="3" type="ORF">XM47_15300</name>
</gene>
<dbReference type="GO" id="GO:0015293">
    <property type="term" value="F:symporter activity"/>
    <property type="evidence" value="ECO:0007669"/>
    <property type="project" value="InterPro"/>
</dbReference>
<feature type="transmembrane region" description="Helical" evidence="2">
    <location>
        <begin position="20"/>
        <end position="40"/>
    </location>
</feature>
<dbReference type="Proteomes" id="UP000037600">
    <property type="component" value="Unassembled WGS sequence"/>
</dbReference>
<evidence type="ECO:0000256" key="1">
    <source>
        <dbReference type="ARBA" id="ARBA00009617"/>
    </source>
</evidence>
<sequence length="457" mass="50843">MNLNSKHSELTRIEKIAYGAGDFSINIAYASMMLLITYFYTDIFGLDPIDLGLMFVIIRSIDAMLTPFMGRLTDIYTSQWGRYRHYFLFLSIPFGLSIVLTFTTPDLTYSSKLLYAYCSYGFFSLMFTAVTIPYISILSVMTDCRKARLSASGYRLFMAKIAAFSVVLLVPVITSIEYWHGDIKIGYQAIMACMAVIAVIGLLLCFSKVKERVHYPDNNLSLLQQIKIIVKNKLILLLSASCIISTMGFMIRGALAIYFAKYYLNLGSTGQSLFLATNVIASILAMIASTYITKRFSKIGLFYKSQLLAGVVSLLLFFVVTPDGIVLAFFMFFVLSFVVDLHAPVFWASIADAVDYGEATTGHRLTGFSYCLISMSQKIAIGLSGALVGWSLTAFGYDANNELKNPETAQGILVLFAVVPALFHICVGLIMKKYKYVKQTSTGITQSYRGNTKLEKI</sequence>
<dbReference type="Gene3D" id="1.20.1250.20">
    <property type="entry name" value="MFS general substrate transporter like domains"/>
    <property type="match status" value="2"/>
</dbReference>